<dbReference type="SUPFAM" id="SSF47413">
    <property type="entry name" value="lambda repressor-like DNA-binding domains"/>
    <property type="match status" value="1"/>
</dbReference>
<dbReference type="RefSeq" id="WP_192599751.1">
    <property type="nucleotide sequence ID" value="NZ_JADBEL010000021.1"/>
</dbReference>
<protein>
    <submittedName>
        <fullName evidence="2">Transcriptional regulator</fullName>
    </submittedName>
</protein>
<evidence type="ECO:0000313" key="3">
    <source>
        <dbReference type="Proteomes" id="UP000658225"/>
    </source>
</evidence>
<evidence type="ECO:0000313" key="2">
    <source>
        <dbReference type="EMBL" id="MBE1556075.1"/>
    </source>
</evidence>
<comment type="caution">
    <text evidence="2">The sequence shown here is derived from an EMBL/GenBank/DDBJ whole genome shotgun (WGS) entry which is preliminary data.</text>
</comment>
<name>A0A927MKJ6_9BACL</name>
<dbReference type="SMART" id="SM00530">
    <property type="entry name" value="HTH_XRE"/>
    <property type="match status" value="1"/>
</dbReference>
<keyword evidence="3" id="KW-1185">Reference proteome</keyword>
<dbReference type="CDD" id="cd00093">
    <property type="entry name" value="HTH_XRE"/>
    <property type="match status" value="1"/>
</dbReference>
<dbReference type="AlphaFoldDB" id="A0A927MKJ6"/>
<reference evidence="2" key="1">
    <citation type="submission" date="2020-10" db="EMBL/GenBank/DDBJ databases">
        <title>Genomic Encyclopedia of Type Strains, Phase IV (KMG-IV): sequencing the most valuable type-strain genomes for metagenomic binning, comparative biology and taxonomic classification.</title>
        <authorList>
            <person name="Goeker M."/>
        </authorList>
    </citation>
    <scope>NUCLEOTIDE SEQUENCE</scope>
    <source>
        <strain evidence="2">DSM 13886</strain>
    </source>
</reference>
<dbReference type="PROSITE" id="PS50943">
    <property type="entry name" value="HTH_CROC1"/>
    <property type="match status" value="1"/>
</dbReference>
<dbReference type="Gene3D" id="1.10.260.40">
    <property type="entry name" value="lambda repressor-like DNA-binding domains"/>
    <property type="match status" value="1"/>
</dbReference>
<proteinExistence type="predicted"/>
<dbReference type="InterPro" id="IPR010982">
    <property type="entry name" value="Lambda_DNA-bd_dom_sf"/>
</dbReference>
<dbReference type="Pfam" id="PF01381">
    <property type="entry name" value="HTH_3"/>
    <property type="match status" value="1"/>
</dbReference>
<dbReference type="Proteomes" id="UP000658225">
    <property type="component" value="Unassembled WGS sequence"/>
</dbReference>
<gene>
    <name evidence="2" type="ORF">H4683_003196</name>
</gene>
<feature type="domain" description="HTH cro/C1-type" evidence="1">
    <location>
        <begin position="1"/>
        <end position="56"/>
    </location>
</feature>
<accession>A0A927MKJ6</accession>
<sequence>MKHLRISQEFDLTQEELAKALGVSRHTIISIENGGNTTGKMVMKIAEFFRKDPRANFL</sequence>
<evidence type="ECO:0000259" key="1">
    <source>
        <dbReference type="PROSITE" id="PS50943"/>
    </source>
</evidence>
<dbReference type="GO" id="GO:0003677">
    <property type="term" value="F:DNA binding"/>
    <property type="evidence" value="ECO:0007669"/>
    <property type="project" value="InterPro"/>
</dbReference>
<organism evidence="2 3">
    <name type="scientific">Sporosarcina limicola</name>
    <dbReference type="NCBI Taxonomy" id="34101"/>
    <lineage>
        <taxon>Bacteria</taxon>
        <taxon>Bacillati</taxon>
        <taxon>Bacillota</taxon>
        <taxon>Bacilli</taxon>
        <taxon>Bacillales</taxon>
        <taxon>Caryophanaceae</taxon>
        <taxon>Sporosarcina</taxon>
    </lineage>
</organism>
<dbReference type="EMBL" id="JADBEL010000021">
    <property type="protein sequence ID" value="MBE1556075.1"/>
    <property type="molecule type" value="Genomic_DNA"/>
</dbReference>
<dbReference type="InterPro" id="IPR001387">
    <property type="entry name" value="Cro/C1-type_HTH"/>
</dbReference>